<reference evidence="2 3" key="1">
    <citation type="journal article" date="2018" name="Science">
        <title>The opium poppy genome and morphinan production.</title>
        <authorList>
            <person name="Guo L."/>
            <person name="Winzer T."/>
            <person name="Yang X."/>
            <person name="Li Y."/>
            <person name="Ning Z."/>
            <person name="He Z."/>
            <person name="Teodor R."/>
            <person name="Lu Y."/>
            <person name="Bowser T.A."/>
            <person name="Graham I.A."/>
            <person name="Ye K."/>
        </authorList>
    </citation>
    <scope>NUCLEOTIDE SEQUENCE [LARGE SCALE GENOMIC DNA]</scope>
    <source>
        <strain evidence="3">cv. HN1</strain>
        <tissue evidence="2">Leaves</tissue>
    </source>
</reference>
<proteinExistence type="predicted"/>
<feature type="compositionally biased region" description="Gly residues" evidence="1">
    <location>
        <begin position="417"/>
        <end position="427"/>
    </location>
</feature>
<feature type="compositionally biased region" description="Polar residues" evidence="1">
    <location>
        <begin position="432"/>
        <end position="449"/>
    </location>
</feature>
<dbReference type="Gramene" id="RZC79982">
    <property type="protein sequence ID" value="RZC79982"/>
    <property type="gene ID" value="C5167_042558"/>
</dbReference>
<dbReference type="Proteomes" id="UP000316621">
    <property type="component" value="Chromosome 10"/>
</dbReference>
<accession>A0A4Y7L5S1</accession>
<protein>
    <recommendedName>
        <fullName evidence="4">Caprin-1 dimerization domain-containing protein</fullName>
    </recommendedName>
</protein>
<feature type="compositionally biased region" description="Low complexity" evidence="1">
    <location>
        <begin position="84"/>
        <end position="105"/>
    </location>
</feature>
<dbReference type="AlphaFoldDB" id="A0A4Y7L5S1"/>
<dbReference type="OrthoDB" id="69150at2759"/>
<feature type="region of interest" description="Disordered" evidence="1">
    <location>
        <begin position="84"/>
        <end position="119"/>
    </location>
</feature>
<feature type="compositionally biased region" description="Basic and acidic residues" evidence="1">
    <location>
        <begin position="345"/>
        <end position="357"/>
    </location>
</feature>
<feature type="compositionally biased region" description="Polar residues" evidence="1">
    <location>
        <begin position="294"/>
        <end position="308"/>
    </location>
</feature>
<keyword evidence="3" id="KW-1185">Reference proteome</keyword>
<name>A0A4Y7L5S1_PAPSO</name>
<dbReference type="OMA" id="KMHERSS"/>
<feature type="region of interest" description="Disordered" evidence="1">
    <location>
        <begin position="294"/>
        <end position="449"/>
    </location>
</feature>
<dbReference type="PANTHER" id="PTHR37736:SF1">
    <property type="entry name" value="GLYCINE-RICH PROTEIN"/>
    <property type="match status" value="1"/>
</dbReference>
<evidence type="ECO:0000256" key="1">
    <source>
        <dbReference type="SAM" id="MobiDB-lite"/>
    </source>
</evidence>
<evidence type="ECO:0000313" key="2">
    <source>
        <dbReference type="EMBL" id="RZC79982.1"/>
    </source>
</evidence>
<feature type="compositionally biased region" description="Gly residues" evidence="1">
    <location>
        <begin position="366"/>
        <end position="395"/>
    </location>
</feature>
<evidence type="ECO:0008006" key="4">
    <source>
        <dbReference type="Google" id="ProtNLM"/>
    </source>
</evidence>
<gene>
    <name evidence="2" type="ORF">C5167_042558</name>
</gene>
<evidence type="ECO:0000313" key="3">
    <source>
        <dbReference type="Proteomes" id="UP000316621"/>
    </source>
</evidence>
<sequence>MADTEVSNSTDGPVLNLMNKRLRALRKKHNRIVQMEEAVSQGKPLNKEQEDVLRSKTAVLALIDEYEKLRQPLHTAVQEEILLSQSQSSQQQQQQQEQEKQPPVAEEVEETQKPNPNNEENVIEDLLNLIYFGNLFDAKPQSDFTSTMLTKTHERGCCLTYDYVTDDATDLLAESDLDLISDLGSLVISRPAHSGVSHKKALSNCLQHAKLWRMNSEEPIQPGSDVTYAALRERLNKIMASDYYTTTPEMKAPVEVAAAAGKFVPCQIPVSESPEPNETENACQYYQQQDEETTNFQGQETGADQSSPIEEGHHEEESEMSNPAGVVSVQHQDQTKLDPGAEGQSQRDGESNEEHTNQRKSYPNHRGGGYGGRRGGYPNGRGGRNSRGGGGGGYQNGRSQYYEQPGNYYPRNYNTRGGRGSRGGNGGYTSNSHGSTAYGSHAQADSPSS</sequence>
<dbReference type="PANTHER" id="PTHR37736">
    <property type="entry name" value="GLYCINE-RICH PROTEIN"/>
    <property type="match status" value="1"/>
</dbReference>
<organism evidence="2 3">
    <name type="scientific">Papaver somniferum</name>
    <name type="common">Opium poppy</name>
    <dbReference type="NCBI Taxonomy" id="3469"/>
    <lineage>
        <taxon>Eukaryota</taxon>
        <taxon>Viridiplantae</taxon>
        <taxon>Streptophyta</taxon>
        <taxon>Embryophyta</taxon>
        <taxon>Tracheophyta</taxon>
        <taxon>Spermatophyta</taxon>
        <taxon>Magnoliopsida</taxon>
        <taxon>Ranunculales</taxon>
        <taxon>Papaveraceae</taxon>
        <taxon>Papaveroideae</taxon>
        <taxon>Papaver</taxon>
    </lineage>
</organism>
<dbReference type="EMBL" id="CM010724">
    <property type="protein sequence ID" value="RZC79982.1"/>
    <property type="molecule type" value="Genomic_DNA"/>
</dbReference>
<dbReference type="STRING" id="3469.A0A4Y7L5S1"/>